<evidence type="ECO:0000313" key="10">
    <source>
        <dbReference type="Proteomes" id="UP000006683"/>
    </source>
</evidence>
<reference evidence="9 10" key="1">
    <citation type="journal article" date="2010" name="Stand. Genomic Sci.">
        <title>Complete genome sequence of Ferrimonas balearica type strain (PAT).</title>
        <authorList>
            <person name="Nolan M."/>
            <person name="Sikorski J."/>
            <person name="Davenport K."/>
            <person name="Lucas S."/>
            <person name="Glavina Del Rio T."/>
            <person name="Tice H."/>
            <person name="Cheng J."/>
            <person name="Goodwin L."/>
            <person name="Pitluck S."/>
            <person name="Liolios K."/>
            <person name="Ivanova N."/>
            <person name="Mavromatis K."/>
            <person name="Ovchinnikova G."/>
            <person name="Pati A."/>
            <person name="Chen A."/>
            <person name="Palaniappan K."/>
            <person name="Land M."/>
            <person name="Hauser L."/>
            <person name="Chang Y."/>
            <person name="Jeffries C."/>
            <person name="Tapia R."/>
            <person name="Brettin T."/>
            <person name="Detter J."/>
            <person name="Han C."/>
            <person name="Yasawong M."/>
            <person name="Rohde M."/>
            <person name="Tindall B."/>
            <person name="Goker M."/>
            <person name="Woyke T."/>
            <person name="Bristow J."/>
            <person name="Eisen J."/>
            <person name="Markowitz V."/>
            <person name="Hugenholtz P."/>
            <person name="Kyrpides N."/>
            <person name="Klenk H."/>
            <person name="Lapidus A."/>
        </authorList>
    </citation>
    <scope>NUCLEOTIDE SEQUENCE [LARGE SCALE GENOMIC DNA]</scope>
    <source>
        <strain evidence="10">DSM 9799 / CCM 4581 / KCTC 23876 / PAT</strain>
    </source>
</reference>
<dbReference type="SUPFAM" id="SSF54534">
    <property type="entry name" value="FKBP-like"/>
    <property type="match status" value="2"/>
</dbReference>
<feature type="domain" description="PpiC" evidence="8">
    <location>
        <begin position="172"/>
        <end position="268"/>
    </location>
</feature>
<dbReference type="PROSITE" id="PS50198">
    <property type="entry name" value="PPIC_PPIASE_2"/>
    <property type="match status" value="2"/>
</dbReference>
<evidence type="ECO:0000313" key="9">
    <source>
        <dbReference type="EMBL" id="ADN77558.1"/>
    </source>
</evidence>
<keyword evidence="2 7" id="KW-0677">Repeat</keyword>
<accession>E1SLK7</accession>
<protein>
    <recommendedName>
        <fullName evidence="7">Chaperone SurA</fullName>
    </recommendedName>
    <alternativeName>
        <fullName evidence="7">Peptidyl-prolyl cis-trans isomerase SurA</fullName>
        <shortName evidence="7">PPIase SurA</shortName>
        <ecNumber evidence="7">5.2.1.8</ecNumber>
    </alternativeName>
    <alternativeName>
        <fullName evidence="7">Rotamase SurA</fullName>
    </alternativeName>
</protein>
<organism evidence="9 10">
    <name type="scientific">Ferrimonas balearica (strain DSM 9799 / CCM 4581 / KCTC 23876 / PAT)</name>
    <dbReference type="NCBI Taxonomy" id="550540"/>
    <lineage>
        <taxon>Bacteria</taxon>
        <taxon>Pseudomonadati</taxon>
        <taxon>Pseudomonadota</taxon>
        <taxon>Gammaproteobacteria</taxon>
        <taxon>Alteromonadales</taxon>
        <taxon>Ferrimonadaceae</taxon>
        <taxon>Ferrimonas</taxon>
    </lineage>
</organism>
<comment type="function">
    <text evidence="7">Chaperone involved in the correct folding and assembly of outer membrane proteins. Recognizes specific patterns of aromatic residues and the orientation of their side chains, which are found more frequently in integral outer membrane proteins. May act in both early periplasmic and late outer membrane-associated steps of protein maturation.</text>
</comment>
<dbReference type="GeneID" id="67183575"/>
<name>E1SLK7_FERBD</name>
<sequence length="428" mass="47443" precursor="true">MILRQLLMGAMAALMFGQALAQPQPLDEVAVLVNDGVILKSEIDERMTSVKRGALQAGQQLPSDAALRTQVIDRLIAESLQLQMAERMGLVISDIQLDQTLENMAREQGMTLQGLRQEIESDGTNYAAYREQIRREITIGQVQRIQVQRRVQISPQEINTLVEMINEQGLQDAEFHVGHILIDFGGDETAARARADKVLELLEGGADFAQTALAASSGPKALEGGDWGFMNINEMPTLFAEVVKDAKKGDIIGPIKSGAGFHIITIYDTRGQEVQEVAEVNARHILLKPSPILSEDMAKTLLDEFMADVKDGKADFGELAREHSDDPGSAARGGDLGWADPNMYVPAFRDTLARLKVGEYSEPFRSSHGWHVVQLLDRRVTDATDQANSDRAYQLLFRRKFGEQVNAWQEEMRAAAYIEVLDRSGRRS</sequence>
<keyword evidence="1 7" id="KW-0732">Signal</keyword>
<evidence type="ECO:0000256" key="4">
    <source>
        <dbReference type="ARBA" id="ARBA00023110"/>
    </source>
</evidence>
<dbReference type="InterPro" id="IPR023058">
    <property type="entry name" value="PPIase_PpiC_CS"/>
</dbReference>
<dbReference type="GO" id="GO:0030288">
    <property type="term" value="C:outer membrane-bounded periplasmic space"/>
    <property type="evidence" value="ECO:0007669"/>
    <property type="project" value="InterPro"/>
</dbReference>
<dbReference type="Pfam" id="PF00639">
    <property type="entry name" value="Rotamase"/>
    <property type="match status" value="2"/>
</dbReference>
<dbReference type="SUPFAM" id="SSF109998">
    <property type="entry name" value="Triger factor/SurA peptide-binding domain-like"/>
    <property type="match status" value="1"/>
</dbReference>
<comment type="catalytic activity">
    <reaction evidence="7">
        <text>[protein]-peptidylproline (omega=180) = [protein]-peptidylproline (omega=0)</text>
        <dbReference type="Rhea" id="RHEA:16237"/>
        <dbReference type="Rhea" id="RHEA-COMP:10747"/>
        <dbReference type="Rhea" id="RHEA-COMP:10748"/>
        <dbReference type="ChEBI" id="CHEBI:83833"/>
        <dbReference type="ChEBI" id="CHEBI:83834"/>
        <dbReference type="EC" id="5.2.1.8"/>
    </reaction>
</comment>
<feature type="signal peptide" evidence="7">
    <location>
        <begin position="1"/>
        <end position="21"/>
    </location>
</feature>
<dbReference type="RefSeq" id="WP_013346864.1">
    <property type="nucleotide sequence ID" value="NC_014541.1"/>
</dbReference>
<proteinExistence type="inferred from homology"/>
<evidence type="ECO:0000256" key="2">
    <source>
        <dbReference type="ARBA" id="ARBA00022737"/>
    </source>
</evidence>
<evidence type="ECO:0000256" key="1">
    <source>
        <dbReference type="ARBA" id="ARBA00022729"/>
    </source>
</evidence>
<feature type="domain" description="PpiC" evidence="8">
    <location>
        <begin position="277"/>
        <end position="377"/>
    </location>
</feature>
<keyword evidence="10" id="KW-1185">Reference proteome</keyword>
<keyword evidence="6 7" id="KW-0413">Isomerase</keyword>
<dbReference type="NCBIfam" id="NF008038">
    <property type="entry name" value="PRK10770.1"/>
    <property type="match status" value="1"/>
</dbReference>
<dbReference type="STRING" id="550540.Fbal_3360"/>
<dbReference type="GO" id="GO:0050821">
    <property type="term" value="P:protein stabilization"/>
    <property type="evidence" value="ECO:0007669"/>
    <property type="project" value="InterPro"/>
</dbReference>
<dbReference type="OrthoDB" id="14196at2"/>
<dbReference type="Proteomes" id="UP000006683">
    <property type="component" value="Chromosome"/>
</dbReference>
<dbReference type="HAMAP" id="MF_01183">
    <property type="entry name" value="Chaperone_SurA"/>
    <property type="match status" value="1"/>
</dbReference>
<dbReference type="Gene3D" id="1.10.4030.10">
    <property type="entry name" value="Porin chaperone SurA, peptide-binding domain"/>
    <property type="match status" value="2"/>
</dbReference>
<dbReference type="EC" id="5.2.1.8" evidence="7"/>
<gene>
    <name evidence="7" type="primary">surA</name>
    <name evidence="9" type="ordered locus">Fbal_3360</name>
</gene>
<comment type="domain">
    <text evidence="7">The PPIase activity resides only in the second parvulin domain. The N-terminal region and the C-terminal tail are necessary and sufficient for the chaperone activity of SurA. The PPIase activity is dispensable for SurA to function as a chaperone. The N-terminal region and the C-terminal tail are also required for porin recognition.</text>
</comment>
<dbReference type="EMBL" id="CP002209">
    <property type="protein sequence ID" value="ADN77558.1"/>
    <property type="molecule type" value="Genomic_DNA"/>
</dbReference>
<dbReference type="InterPro" id="IPR023034">
    <property type="entry name" value="PPIase_SurA"/>
</dbReference>
<dbReference type="InterPro" id="IPR046357">
    <property type="entry name" value="PPIase_dom_sf"/>
</dbReference>
<dbReference type="KEGG" id="fbl:Fbal_3360"/>
<keyword evidence="5 7" id="KW-0143">Chaperone</keyword>
<dbReference type="HOGENOM" id="CLU_034646_11_0_6"/>
<dbReference type="GO" id="GO:0043165">
    <property type="term" value="P:Gram-negative-bacterium-type cell outer membrane assembly"/>
    <property type="evidence" value="ECO:0007669"/>
    <property type="project" value="InterPro"/>
</dbReference>
<dbReference type="GO" id="GO:0042277">
    <property type="term" value="F:peptide binding"/>
    <property type="evidence" value="ECO:0007669"/>
    <property type="project" value="InterPro"/>
</dbReference>
<evidence type="ECO:0000256" key="3">
    <source>
        <dbReference type="ARBA" id="ARBA00022764"/>
    </source>
</evidence>
<dbReference type="AlphaFoldDB" id="E1SLK7"/>
<dbReference type="InterPro" id="IPR015391">
    <property type="entry name" value="SurA_N"/>
</dbReference>
<dbReference type="PANTHER" id="PTHR47637:SF1">
    <property type="entry name" value="CHAPERONE SURA"/>
    <property type="match status" value="1"/>
</dbReference>
<dbReference type="GO" id="GO:0051082">
    <property type="term" value="F:unfolded protein binding"/>
    <property type="evidence" value="ECO:0007669"/>
    <property type="project" value="UniProtKB-UniRule"/>
</dbReference>
<dbReference type="Pfam" id="PF09312">
    <property type="entry name" value="SurA_N"/>
    <property type="match status" value="1"/>
</dbReference>
<dbReference type="GO" id="GO:0006457">
    <property type="term" value="P:protein folding"/>
    <property type="evidence" value="ECO:0007669"/>
    <property type="project" value="UniProtKB-UniRule"/>
</dbReference>
<dbReference type="PROSITE" id="PS01096">
    <property type="entry name" value="PPIC_PPIASE_1"/>
    <property type="match status" value="1"/>
</dbReference>
<dbReference type="InterPro" id="IPR027304">
    <property type="entry name" value="Trigger_fact/SurA_dom_sf"/>
</dbReference>
<evidence type="ECO:0000256" key="5">
    <source>
        <dbReference type="ARBA" id="ARBA00023186"/>
    </source>
</evidence>
<keyword evidence="3 7" id="KW-0574">Periplasm</keyword>
<feature type="chain" id="PRO_5009010568" description="Chaperone SurA" evidence="7">
    <location>
        <begin position="22"/>
        <end position="428"/>
    </location>
</feature>
<evidence type="ECO:0000256" key="6">
    <source>
        <dbReference type="ARBA" id="ARBA00023235"/>
    </source>
</evidence>
<dbReference type="InterPro" id="IPR050280">
    <property type="entry name" value="OMP_Chaperone_SurA"/>
</dbReference>
<keyword evidence="4 7" id="KW-0697">Rotamase</keyword>
<evidence type="ECO:0000256" key="7">
    <source>
        <dbReference type="HAMAP-Rule" id="MF_01183"/>
    </source>
</evidence>
<dbReference type="InterPro" id="IPR000297">
    <property type="entry name" value="PPIase_PpiC"/>
</dbReference>
<dbReference type="Gene3D" id="3.10.50.40">
    <property type="match status" value="2"/>
</dbReference>
<evidence type="ECO:0000259" key="8">
    <source>
        <dbReference type="PROSITE" id="PS50198"/>
    </source>
</evidence>
<dbReference type="GO" id="GO:0003755">
    <property type="term" value="F:peptidyl-prolyl cis-trans isomerase activity"/>
    <property type="evidence" value="ECO:0007669"/>
    <property type="project" value="UniProtKB-UniRule"/>
</dbReference>
<dbReference type="eggNOG" id="COG0760">
    <property type="taxonomic scope" value="Bacteria"/>
</dbReference>
<dbReference type="PANTHER" id="PTHR47637">
    <property type="entry name" value="CHAPERONE SURA"/>
    <property type="match status" value="1"/>
</dbReference>
<comment type="subcellular location">
    <subcellularLocation>
        <location evidence="7">Periplasm</location>
    </subcellularLocation>
    <text evidence="7">Is capable of associating with the outer membrane.</text>
</comment>